<dbReference type="InterPro" id="IPR029017">
    <property type="entry name" value="Enolase-like_N"/>
</dbReference>
<dbReference type="InterPro" id="IPR013341">
    <property type="entry name" value="Mandelate_racemase_N_dom"/>
</dbReference>
<dbReference type="SMART" id="SM00922">
    <property type="entry name" value="MR_MLE"/>
    <property type="match status" value="1"/>
</dbReference>
<dbReference type="InterPro" id="IPR013342">
    <property type="entry name" value="Mandelate_racemase_C"/>
</dbReference>
<evidence type="ECO:0000259" key="2">
    <source>
        <dbReference type="SMART" id="SM00922"/>
    </source>
</evidence>
<evidence type="ECO:0000256" key="1">
    <source>
        <dbReference type="ARBA" id="ARBA00023239"/>
    </source>
</evidence>
<dbReference type="InterPro" id="IPR034593">
    <property type="entry name" value="DgoD-like"/>
</dbReference>
<dbReference type="CDD" id="cd03316">
    <property type="entry name" value="MR_like"/>
    <property type="match status" value="1"/>
</dbReference>
<protein>
    <recommendedName>
        <fullName evidence="2">Mandelate racemase/muconate lactonizing enzyme C-terminal domain-containing protein</fullName>
    </recommendedName>
</protein>
<evidence type="ECO:0000313" key="4">
    <source>
        <dbReference type="Proteomes" id="UP000178606"/>
    </source>
</evidence>
<dbReference type="GO" id="GO:0016829">
    <property type="term" value="F:lyase activity"/>
    <property type="evidence" value="ECO:0007669"/>
    <property type="project" value="UniProtKB-KW"/>
</dbReference>
<sequence>MKITRIDAVPVRVPMRPGVVNSPEWGGAGFDDLVKHILRVRTDAGLEGIGETYRGAAEADIRRDIDRLVGKDPMALNLGALPIPKDRAYDGFEVALYDLAGKALGVPVYKLLGGRYRDRVLVDYWCGRQTPEDIARTARTAVEGGFTGLKMKCALEDPMVERVRAVAEAAGPAFRVIIDPNERFHHPAHAIRLARQLEGYNVELFEDPVPRWNLDWYALIRQKTTIPVALHIHLPYGQSPRDLIAAIKKEAIDYLNIGGNMADFVRLSATADLAGMPVWHGTEVDLGILDASYVHACAAVRNCTLGSDIIGNFLREDDLILEPISFEGGHALVPDGPGLGVELDEKALERYRV</sequence>
<dbReference type="Pfam" id="PF02746">
    <property type="entry name" value="MR_MLE_N"/>
    <property type="match status" value="1"/>
</dbReference>
<keyword evidence="1" id="KW-0456">Lyase</keyword>
<dbReference type="Gene3D" id="3.30.390.10">
    <property type="entry name" value="Enolase-like, N-terminal domain"/>
    <property type="match status" value="1"/>
</dbReference>
<comment type="caution">
    <text evidence="3">The sequence shown here is derived from an EMBL/GenBank/DDBJ whole genome shotgun (WGS) entry which is preliminary data.</text>
</comment>
<dbReference type="PANTHER" id="PTHR48080:SF2">
    <property type="entry name" value="D-GALACTONATE DEHYDRATASE"/>
    <property type="match status" value="1"/>
</dbReference>
<dbReference type="InterPro" id="IPR029065">
    <property type="entry name" value="Enolase_C-like"/>
</dbReference>
<dbReference type="AlphaFoldDB" id="A0A1F6C2P2"/>
<dbReference type="InterPro" id="IPR036849">
    <property type="entry name" value="Enolase-like_C_sf"/>
</dbReference>
<gene>
    <name evidence="3" type="ORF">A3F84_24620</name>
</gene>
<dbReference type="EMBL" id="MFKF01000438">
    <property type="protein sequence ID" value="OGG43348.1"/>
    <property type="molecule type" value="Genomic_DNA"/>
</dbReference>
<dbReference type="SUPFAM" id="SSF54826">
    <property type="entry name" value="Enolase N-terminal domain-like"/>
    <property type="match status" value="1"/>
</dbReference>
<proteinExistence type="predicted"/>
<dbReference type="Pfam" id="PF13378">
    <property type="entry name" value="MR_MLE_C"/>
    <property type="match status" value="1"/>
</dbReference>
<dbReference type="SUPFAM" id="SSF51604">
    <property type="entry name" value="Enolase C-terminal domain-like"/>
    <property type="match status" value="1"/>
</dbReference>
<dbReference type="PANTHER" id="PTHR48080">
    <property type="entry name" value="D-GALACTONATE DEHYDRATASE-RELATED"/>
    <property type="match status" value="1"/>
</dbReference>
<accession>A0A1F6C2P2</accession>
<organism evidence="3 4">
    <name type="scientific">Handelsmanbacteria sp. (strain RIFCSPLOWO2_12_FULL_64_10)</name>
    <dbReference type="NCBI Taxonomy" id="1817868"/>
    <lineage>
        <taxon>Bacteria</taxon>
        <taxon>Candidatus Handelsmaniibacteriota</taxon>
    </lineage>
</organism>
<dbReference type="Gene3D" id="3.20.20.120">
    <property type="entry name" value="Enolase-like C-terminal domain"/>
    <property type="match status" value="1"/>
</dbReference>
<name>A0A1F6C2P2_HANXR</name>
<evidence type="ECO:0000313" key="3">
    <source>
        <dbReference type="EMBL" id="OGG43348.1"/>
    </source>
</evidence>
<reference evidence="3 4" key="1">
    <citation type="journal article" date="2016" name="Nat. Commun.">
        <title>Thousands of microbial genomes shed light on interconnected biogeochemical processes in an aquifer system.</title>
        <authorList>
            <person name="Anantharaman K."/>
            <person name="Brown C.T."/>
            <person name="Hug L.A."/>
            <person name="Sharon I."/>
            <person name="Castelle C.J."/>
            <person name="Probst A.J."/>
            <person name="Thomas B.C."/>
            <person name="Singh A."/>
            <person name="Wilkins M.J."/>
            <person name="Karaoz U."/>
            <person name="Brodie E.L."/>
            <person name="Williams K.H."/>
            <person name="Hubbard S.S."/>
            <person name="Banfield J.F."/>
        </authorList>
    </citation>
    <scope>NUCLEOTIDE SEQUENCE [LARGE SCALE GENOMIC DNA]</scope>
    <source>
        <strain evidence="4">RIFCSPLOWO2_12_FULL_64_10</strain>
    </source>
</reference>
<dbReference type="Proteomes" id="UP000178606">
    <property type="component" value="Unassembled WGS sequence"/>
</dbReference>
<feature type="domain" description="Mandelate racemase/muconate lactonizing enzyme C-terminal" evidence="2">
    <location>
        <begin position="131"/>
        <end position="227"/>
    </location>
</feature>